<evidence type="ECO:0000313" key="2">
    <source>
        <dbReference type="Proteomes" id="UP000034795"/>
    </source>
</evidence>
<gene>
    <name evidence="1" type="ORF">UX57_C0004G0048</name>
</gene>
<name>A0A0G1Q8M1_9BACT</name>
<proteinExistence type="predicted"/>
<dbReference type="EMBL" id="LCMS01000004">
    <property type="protein sequence ID" value="KKU41344.1"/>
    <property type="molecule type" value="Genomic_DNA"/>
</dbReference>
<organism evidence="1 2">
    <name type="scientific">Candidatus Uhrbacteria bacterium GW2011_GWE2_46_68</name>
    <dbReference type="NCBI Taxonomy" id="1618994"/>
    <lineage>
        <taxon>Bacteria</taxon>
        <taxon>Candidatus Uhriibacteriota</taxon>
    </lineage>
</organism>
<dbReference type="Proteomes" id="UP000034795">
    <property type="component" value="Unassembled WGS sequence"/>
</dbReference>
<evidence type="ECO:0000313" key="1">
    <source>
        <dbReference type="EMBL" id="KKU41344.1"/>
    </source>
</evidence>
<comment type="caution">
    <text evidence="1">The sequence shown here is derived from an EMBL/GenBank/DDBJ whole genome shotgun (WGS) entry which is preliminary data.</text>
</comment>
<dbReference type="AlphaFoldDB" id="A0A0G1Q8M1"/>
<reference evidence="1 2" key="1">
    <citation type="journal article" date="2015" name="Nature">
        <title>rRNA introns, odd ribosomes, and small enigmatic genomes across a large radiation of phyla.</title>
        <authorList>
            <person name="Brown C.T."/>
            <person name="Hug L.A."/>
            <person name="Thomas B.C."/>
            <person name="Sharon I."/>
            <person name="Castelle C.J."/>
            <person name="Singh A."/>
            <person name="Wilkins M.J."/>
            <person name="Williams K.H."/>
            <person name="Banfield J.F."/>
        </authorList>
    </citation>
    <scope>NUCLEOTIDE SEQUENCE [LARGE SCALE GENOMIC DNA]</scope>
</reference>
<sequence>MLAKLAEFQTLLERLFVFTAEVVDLLTLRTLHFDEIILGHNVLIVAKSYQR</sequence>
<protein>
    <submittedName>
        <fullName evidence="1">Uncharacterized protein</fullName>
    </submittedName>
</protein>
<accession>A0A0G1Q8M1</accession>